<proteinExistence type="predicted"/>
<name>A0A4R2KJH8_9FIRM</name>
<dbReference type="InterPro" id="IPR002078">
    <property type="entry name" value="Sigma_54_int"/>
</dbReference>
<evidence type="ECO:0000259" key="6">
    <source>
        <dbReference type="PROSITE" id="PS50045"/>
    </source>
</evidence>
<dbReference type="PANTHER" id="PTHR32071:SF57">
    <property type="entry name" value="C4-DICARBOXYLATE TRANSPORT TRANSCRIPTIONAL REGULATORY PROTEIN DCTD"/>
    <property type="match status" value="1"/>
</dbReference>
<dbReference type="SUPFAM" id="SSF46689">
    <property type="entry name" value="Homeodomain-like"/>
    <property type="match status" value="1"/>
</dbReference>
<evidence type="ECO:0000256" key="1">
    <source>
        <dbReference type="ARBA" id="ARBA00022741"/>
    </source>
</evidence>
<dbReference type="Gene3D" id="3.40.50.2300">
    <property type="match status" value="1"/>
</dbReference>
<keyword evidence="9" id="KW-1185">Reference proteome</keyword>
<dbReference type="Pfam" id="PF06506">
    <property type="entry name" value="PrpR_N"/>
    <property type="match status" value="1"/>
</dbReference>
<dbReference type="InterPro" id="IPR025943">
    <property type="entry name" value="Sigma_54_int_dom_ATP-bd_2"/>
</dbReference>
<dbReference type="EMBL" id="SLWV01000024">
    <property type="protein sequence ID" value="TCO70759.1"/>
    <property type="molecule type" value="Genomic_DNA"/>
</dbReference>
<dbReference type="PROSITE" id="PS50045">
    <property type="entry name" value="SIGMA54_INTERACT_4"/>
    <property type="match status" value="1"/>
</dbReference>
<dbReference type="InterPro" id="IPR058031">
    <property type="entry name" value="AAA_lid_NorR"/>
</dbReference>
<evidence type="ECO:0000313" key="8">
    <source>
        <dbReference type="EMBL" id="TCO70759.1"/>
    </source>
</evidence>
<dbReference type="AlphaFoldDB" id="A0A4R2KJH8"/>
<dbReference type="PROSITE" id="PS00688">
    <property type="entry name" value="SIGMA54_INTERACT_3"/>
    <property type="match status" value="1"/>
</dbReference>
<dbReference type="Pfam" id="PF00158">
    <property type="entry name" value="Sigma54_activat"/>
    <property type="match status" value="1"/>
</dbReference>
<feature type="domain" description="Sigma-54 factor interaction" evidence="6">
    <location>
        <begin position="367"/>
        <end position="595"/>
    </location>
</feature>
<dbReference type="GO" id="GO:0005524">
    <property type="term" value="F:ATP binding"/>
    <property type="evidence" value="ECO:0007669"/>
    <property type="project" value="UniProtKB-KW"/>
</dbReference>
<dbReference type="Pfam" id="PF25601">
    <property type="entry name" value="AAA_lid_14"/>
    <property type="match status" value="1"/>
</dbReference>
<dbReference type="Proteomes" id="UP000294919">
    <property type="component" value="Unassembled WGS sequence"/>
</dbReference>
<evidence type="ECO:0000259" key="7">
    <source>
        <dbReference type="PROSITE" id="PS50112"/>
    </source>
</evidence>
<dbReference type="PROSITE" id="PS00676">
    <property type="entry name" value="SIGMA54_INTERACT_2"/>
    <property type="match status" value="1"/>
</dbReference>
<dbReference type="SMART" id="SM00091">
    <property type="entry name" value="PAS"/>
    <property type="match status" value="1"/>
</dbReference>
<keyword evidence="5" id="KW-0804">Transcription</keyword>
<evidence type="ECO:0000256" key="4">
    <source>
        <dbReference type="ARBA" id="ARBA00023125"/>
    </source>
</evidence>
<dbReference type="Pfam" id="PF02954">
    <property type="entry name" value="HTH_8"/>
    <property type="match status" value="1"/>
</dbReference>
<dbReference type="Gene3D" id="3.40.50.10660">
    <property type="entry name" value="PrpR receptor domain-like"/>
    <property type="match status" value="1"/>
</dbReference>
<protein>
    <submittedName>
        <fullName evidence="8">Propionate catabolism operon transcriptional regulator</fullName>
    </submittedName>
</protein>
<reference evidence="8 9" key="1">
    <citation type="submission" date="2019-03" db="EMBL/GenBank/DDBJ databases">
        <title>Genomic Encyclopedia of Type Strains, Phase IV (KMG-IV): sequencing the most valuable type-strain genomes for metagenomic binning, comparative biology and taxonomic classification.</title>
        <authorList>
            <person name="Goeker M."/>
        </authorList>
    </citation>
    <scope>NUCLEOTIDE SEQUENCE [LARGE SCALE GENOMIC DNA]</scope>
    <source>
        <strain evidence="8 9">DSM 102940</strain>
    </source>
</reference>
<dbReference type="CDD" id="cd00130">
    <property type="entry name" value="PAS"/>
    <property type="match status" value="1"/>
</dbReference>
<dbReference type="SUPFAM" id="SSF159800">
    <property type="entry name" value="PrpR receptor domain-like"/>
    <property type="match status" value="1"/>
</dbReference>
<organism evidence="8 9">
    <name type="scientific">Marinisporobacter balticus</name>
    <dbReference type="NCBI Taxonomy" id="2018667"/>
    <lineage>
        <taxon>Bacteria</taxon>
        <taxon>Bacillati</taxon>
        <taxon>Bacillota</taxon>
        <taxon>Clostridia</taxon>
        <taxon>Peptostreptococcales</taxon>
        <taxon>Thermotaleaceae</taxon>
        <taxon>Marinisporobacter</taxon>
    </lineage>
</organism>
<keyword evidence="1" id="KW-0547">Nucleotide-binding</keyword>
<dbReference type="GO" id="GO:0006355">
    <property type="term" value="P:regulation of DNA-templated transcription"/>
    <property type="evidence" value="ECO:0007669"/>
    <property type="project" value="InterPro"/>
</dbReference>
<dbReference type="FunFam" id="3.40.50.300:FF:000006">
    <property type="entry name" value="DNA-binding transcriptional regulator NtrC"/>
    <property type="match status" value="1"/>
</dbReference>
<dbReference type="GO" id="GO:0043565">
    <property type="term" value="F:sequence-specific DNA binding"/>
    <property type="evidence" value="ECO:0007669"/>
    <property type="project" value="InterPro"/>
</dbReference>
<dbReference type="CDD" id="cd00009">
    <property type="entry name" value="AAA"/>
    <property type="match status" value="1"/>
</dbReference>
<keyword evidence="2" id="KW-0067">ATP-binding</keyword>
<feature type="domain" description="PAS" evidence="7">
    <location>
        <begin position="237"/>
        <end position="285"/>
    </location>
</feature>
<evidence type="ECO:0000256" key="2">
    <source>
        <dbReference type="ARBA" id="ARBA00022840"/>
    </source>
</evidence>
<dbReference type="InterPro" id="IPR002197">
    <property type="entry name" value="HTH_Fis"/>
</dbReference>
<dbReference type="PROSITE" id="PS00675">
    <property type="entry name" value="SIGMA54_INTERACT_1"/>
    <property type="match status" value="1"/>
</dbReference>
<evidence type="ECO:0000256" key="5">
    <source>
        <dbReference type="ARBA" id="ARBA00023163"/>
    </source>
</evidence>
<keyword evidence="3" id="KW-0805">Transcription regulation</keyword>
<dbReference type="InterPro" id="IPR010524">
    <property type="entry name" value="Sig_transdc_resp-reg_PrpR_N"/>
</dbReference>
<sequence length="665" mass="76639">MYNNMSIPYVKGNITLQGFDKDRHSNYFYPFNSLVADIRGITMNEKIGIIASDIELKESIVALFEEDVKNDKIIIDLLDAEHMEMQAKILEKKGVKVVIARSGGYKYASSTVSIPVVHLKITTIDILKAMKRARKYDKQIILIIWDEIYFDYDEWKDMIHTKIILERFKERDEIEGKVEKYIDKKDNVVIVGSGIACSVARENGMDHVFINASKESIYATISYAKELINNLYEEKYKREVLKNILDGVHDAVIAIDDNGEIILYNERAKELLKKDTGEVIHKNLLDVFPKLDFIMEVLKNRMEIYNEIKFLNDFVIAANVSIIHVDGNIQGVLCSFQDITKLQKLEEKIRYKLNKKGLYAKYKFEDIIAYDPFMKATLEKSKKIGENDCTVIIYGESGTGKEMIAQSMHNISERKNAPFVGINCAAISESLLESELFGYEEGAFTGASKSGKLGLFELAHGGTLLLDEINSISRNLQAKLLRVLEEKEIMRIGSDHVIPLNVRIIAAANEELKRKVEDGSFRSDLFYRLSILEVNIPPLRERREDILPLFNYYLKELSSDTINYIINKKIEEKLIHYNWPGNVRELRNIAQRYLLFNEINLDETEIKKHENAKKNNLDKRIDLKEINKFVEEKVIDMLLKQGMTKTEIAKMLGLSRTGLWKKLNK</sequence>
<dbReference type="InterPro" id="IPR035965">
    <property type="entry name" value="PAS-like_dom_sf"/>
</dbReference>
<dbReference type="PANTHER" id="PTHR32071">
    <property type="entry name" value="TRANSCRIPTIONAL REGULATORY PROTEIN"/>
    <property type="match status" value="1"/>
</dbReference>
<evidence type="ECO:0000256" key="3">
    <source>
        <dbReference type="ARBA" id="ARBA00023015"/>
    </source>
</evidence>
<dbReference type="Pfam" id="PF00989">
    <property type="entry name" value="PAS"/>
    <property type="match status" value="1"/>
</dbReference>
<evidence type="ECO:0000313" key="9">
    <source>
        <dbReference type="Proteomes" id="UP000294919"/>
    </source>
</evidence>
<dbReference type="NCBIfam" id="TIGR00229">
    <property type="entry name" value="sensory_box"/>
    <property type="match status" value="1"/>
</dbReference>
<dbReference type="InterPro" id="IPR009057">
    <property type="entry name" value="Homeodomain-like_sf"/>
</dbReference>
<dbReference type="InterPro" id="IPR027417">
    <property type="entry name" value="P-loop_NTPase"/>
</dbReference>
<keyword evidence="4" id="KW-0238">DNA-binding</keyword>
<dbReference type="Gene3D" id="3.30.450.20">
    <property type="entry name" value="PAS domain"/>
    <property type="match status" value="1"/>
</dbReference>
<dbReference type="Gene3D" id="3.40.50.300">
    <property type="entry name" value="P-loop containing nucleotide triphosphate hydrolases"/>
    <property type="match status" value="1"/>
</dbReference>
<dbReference type="GO" id="GO:0000156">
    <property type="term" value="F:phosphorelay response regulator activity"/>
    <property type="evidence" value="ECO:0007669"/>
    <property type="project" value="InterPro"/>
</dbReference>
<dbReference type="InterPro" id="IPR013767">
    <property type="entry name" value="PAS_fold"/>
</dbReference>
<dbReference type="InterPro" id="IPR000014">
    <property type="entry name" value="PAS"/>
</dbReference>
<dbReference type="SMART" id="SM00382">
    <property type="entry name" value="AAA"/>
    <property type="match status" value="1"/>
</dbReference>
<accession>A0A4R2KJH8</accession>
<gene>
    <name evidence="8" type="ORF">EV214_12461</name>
</gene>
<dbReference type="InterPro" id="IPR025662">
    <property type="entry name" value="Sigma_54_int_dom_ATP-bd_1"/>
</dbReference>
<dbReference type="SUPFAM" id="SSF52540">
    <property type="entry name" value="P-loop containing nucleoside triphosphate hydrolases"/>
    <property type="match status" value="1"/>
</dbReference>
<dbReference type="InterPro" id="IPR003593">
    <property type="entry name" value="AAA+_ATPase"/>
</dbReference>
<dbReference type="PROSITE" id="PS50112">
    <property type="entry name" value="PAS"/>
    <property type="match status" value="1"/>
</dbReference>
<dbReference type="InterPro" id="IPR025944">
    <property type="entry name" value="Sigma_54_int_dom_CS"/>
</dbReference>
<dbReference type="Gene3D" id="1.10.8.60">
    <property type="match status" value="1"/>
</dbReference>
<dbReference type="SUPFAM" id="SSF55785">
    <property type="entry name" value="PYP-like sensor domain (PAS domain)"/>
    <property type="match status" value="1"/>
</dbReference>
<comment type="caution">
    <text evidence="8">The sequence shown here is derived from an EMBL/GenBank/DDBJ whole genome shotgun (WGS) entry which is preliminary data.</text>
</comment>